<organism evidence="1 2">
    <name type="scientific">Escherichia coli</name>
    <dbReference type="NCBI Taxonomy" id="562"/>
    <lineage>
        <taxon>Bacteria</taxon>
        <taxon>Pseudomonadati</taxon>
        <taxon>Pseudomonadota</taxon>
        <taxon>Gammaproteobacteria</taxon>
        <taxon>Enterobacterales</taxon>
        <taxon>Enterobacteriaceae</taxon>
        <taxon>Escherichia</taxon>
    </lineage>
</organism>
<dbReference type="InterPro" id="IPR025985">
    <property type="entry name" value="YnbE"/>
</dbReference>
<dbReference type="Pfam" id="PF13617">
    <property type="entry name" value="Lipoprotein_19"/>
    <property type="match status" value="1"/>
</dbReference>
<dbReference type="InterPro" id="IPR021730">
    <property type="entry name" value="YdbH"/>
</dbReference>
<reference evidence="1 2" key="1">
    <citation type="submission" date="2018-06" db="EMBL/GenBank/DDBJ databases">
        <authorList>
            <consortium name="Pathogen Informatics"/>
            <person name="Doyle S."/>
        </authorList>
    </citation>
    <scope>NUCLEOTIDE SEQUENCE [LARGE SCALE GENOMIC DNA]</scope>
    <source>
        <strain evidence="1 2">NCTC7928</strain>
    </source>
</reference>
<dbReference type="NCBIfam" id="NF007971">
    <property type="entry name" value="PRK10695.1"/>
    <property type="match status" value="1"/>
</dbReference>
<proteinExistence type="predicted"/>
<dbReference type="Pfam" id="PF11739">
    <property type="entry name" value="YdbH-like"/>
    <property type="match status" value="1"/>
</dbReference>
<dbReference type="EMBL" id="UGAB01000002">
    <property type="protein sequence ID" value="STF46151.1"/>
    <property type="molecule type" value="Genomic_DNA"/>
</dbReference>
<evidence type="ECO:0000313" key="2">
    <source>
        <dbReference type="Proteomes" id="UP000254877"/>
    </source>
</evidence>
<sequence length="940" mass="103795">MLGKYKAVLALLLLIILVPLTLLMTLGLWVPTLAGIWLPLGTRIALDESPRITRKGLIIPDLRYLVGDCQLAHITNASLSHPSRWLLNVGTVELDSTCLAKLPQTEQSPAAPKNLAQWQAMLPNTWINIDKLIFSPWQEWQGKLSLALTSDIQQLRYQGEKVKFQGQLKGQQLTVSELDVVAFENQPPVKLEGEFTMPLVPDGLPVSGHATATLNLPQEPSLVDAELDWQENSGQLIVLARDNGDPLLDLPWQITRQQLTVSDGRWSWPYAGFPLSGRLGVKVDNWQAGLENALVSGRLSVLTQGQAGKGNAVLNFGPGKLSMDNSQLPMQLTGEAKQADLILYARLPAQLSGSLSDPTLTFEPGALLRSKGRVIDSLDIDEIRWPLAGVKVTQRGVDGRLQAILQAHENELGDFVLHMDGLANDFLPDAGRWQWRYWGKGSFTPMNATWDVAGKGEWHDSTITLTDLSTGFDQLQYGTMTVEKPRLILDKPVVWVRDAQHPSFSGALSLDAGQTLFTGGSVLPPSTLKFSVDGRDPTYFLFKGDLHAGEIGPVRVNGRWDGIRLRGNAWWPKQSLTVFQPLVPPDWKMNLRDGELYAQVAFSAAPEQGFRAGGHGVLKGGSAWMPDNQVNGVDFVLPFRFADGAWHLGTRGPVTLRIAEVINLVTAKNITADLQGRYPWTEEEPLLLTDVSVDVLGGNVLMKQLRMPQHDPALLRLNNLSSSELVSAVNPKQFAMSGAFSGALPLWLNNEKWIVKDGWLANSGPMTLRLDKDTADAVVKDNMTADSAINWLRYMEISRSSTKINLDNLGLLTMQANITGTSRVDGKSGTVNLNYHHEENIFTLWRSLRFGDNLQAWLEQNARLPGNDCPQGKECEEKTMKILLAALTSSFMLVGCTPRIEVAAPKEPITINMNVKIEHEIIIKADKDVEELLETRSDLF</sequence>
<dbReference type="AlphaFoldDB" id="A0A376LPL0"/>
<gene>
    <name evidence="1" type="primary">ydbH</name>
    <name evidence="1" type="ORF">NCTC7928_06951</name>
</gene>
<name>A0A376LPL0_ECOLX</name>
<accession>A0A376LPL0</accession>
<evidence type="ECO:0000313" key="1">
    <source>
        <dbReference type="EMBL" id="STF46151.1"/>
    </source>
</evidence>
<protein>
    <submittedName>
        <fullName evidence="1">Protein</fullName>
    </submittedName>
</protein>
<dbReference type="Proteomes" id="UP000254877">
    <property type="component" value="Unassembled WGS sequence"/>
</dbReference>